<gene>
    <name evidence="14" type="ORF">PHISCL_04184</name>
</gene>
<comment type="caution">
    <text evidence="14">The sequence shown here is derived from an EMBL/GenBank/DDBJ whole genome shotgun (WGS) entry which is preliminary data.</text>
</comment>
<dbReference type="STRING" id="2070753.A0A3A3A297"/>
<evidence type="ECO:0000313" key="14">
    <source>
        <dbReference type="EMBL" id="RJE23471.1"/>
    </source>
</evidence>
<feature type="domain" description="Nucleoporin Nup188 N-terminal subdomain III" evidence="13">
    <location>
        <begin position="703"/>
        <end position="1147"/>
    </location>
</feature>
<proteinExistence type="inferred from homology"/>
<comment type="subcellular location">
    <subcellularLocation>
        <location evidence="1">Nucleus</location>
        <location evidence="1">Nuclear pore complex</location>
    </subcellularLocation>
</comment>
<keyword evidence="5" id="KW-0811">Translocation</keyword>
<evidence type="ECO:0000256" key="3">
    <source>
        <dbReference type="ARBA" id="ARBA00022816"/>
    </source>
</evidence>
<evidence type="ECO:0000313" key="15">
    <source>
        <dbReference type="Proteomes" id="UP000266188"/>
    </source>
</evidence>
<dbReference type="GO" id="GO:0051028">
    <property type="term" value="P:mRNA transport"/>
    <property type="evidence" value="ECO:0007669"/>
    <property type="project" value="UniProtKB-KW"/>
</dbReference>
<dbReference type="PANTHER" id="PTHR31431">
    <property type="entry name" value="NUCLEOPORIN NUP188 HOMOLOG"/>
    <property type="match status" value="1"/>
</dbReference>
<dbReference type="GO" id="GO:0006405">
    <property type="term" value="P:RNA export from nucleus"/>
    <property type="evidence" value="ECO:0007669"/>
    <property type="project" value="TreeGrafter"/>
</dbReference>
<dbReference type="Proteomes" id="UP000266188">
    <property type="component" value="Unassembled WGS sequence"/>
</dbReference>
<dbReference type="Pfam" id="PF21093">
    <property type="entry name" value="Nup188_N-subdom_III"/>
    <property type="match status" value="1"/>
</dbReference>
<feature type="domain" description="Nuclear pore protein Nup188 C-terminal" evidence="12">
    <location>
        <begin position="1447"/>
        <end position="1816"/>
    </location>
</feature>
<dbReference type="GO" id="GO:0017056">
    <property type="term" value="F:structural constituent of nuclear pore"/>
    <property type="evidence" value="ECO:0007669"/>
    <property type="project" value="InterPro"/>
</dbReference>
<dbReference type="InterPro" id="IPR041634">
    <property type="entry name" value="Nup188_C"/>
</dbReference>
<protein>
    <recommendedName>
        <fullName evidence="9">Nucleoporin NUP188</fullName>
    </recommendedName>
</protein>
<feature type="coiled-coil region" evidence="10">
    <location>
        <begin position="1747"/>
        <end position="1781"/>
    </location>
</feature>
<dbReference type="PANTHER" id="PTHR31431:SF1">
    <property type="entry name" value="NUCLEOPORIN NUP188"/>
    <property type="match status" value="1"/>
</dbReference>
<dbReference type="Pfam" id="PF10487">
    <property type="entry name" value="Nup188_N"/>
    <property type="match status" value="1"/>
</dbReference>
<evidence type="ECO:0000256" key="2">
    <source>
        <dbReference type="ARBA" id="ARBA00022448"/>
    </source>
</evidence>
<comment type="similarity">
    <text evidence="8">Belongs to the Nup188 family.</text>
</comment>
<organism evidence="14 15">
    <name type="scientific">Aspergillus sclerotialis</name>
    <dbReference type="NCBI Taxonomy" id="2070753"/>
    <lineage>
        <taxon>Eukaryota</taxon>
        <taxon>Fungi</taxon>
        <taxon>Dikarya</taxon>
        <taxon>Ascomycota</taxon>
        <taxon>Pezizomycotina</taxon>
        <taxon>Eurotiomycetes</taxon>
        <taxon>Eurotiomycetidae</taxon>
        <taxon>Eurotiales</taxon>
        <taxon>Aspergillaceae</taxon>
        <taxon>Aspergillus</taxon>
        <taxon>Aspergillus subgen. Polypaecilum</taxon>
    </lineage>
</organism>
<name>A0A3A3A297_9EURO</name>
<dbReference type="GO" id="GO:0006606">
    <property type="term" value="P:protein import into nucleus"/>
    <property type="evidence" value="ECO:0007669"/>
    <property type="project" value="TreeGrafter"/>
</dbReference>
<dbReference type="InterPro" id="IPR044840">
    <property type="entry name" value="Nup188"/>
</dbReference>
<dbReference type="OrthoDB" id="102511at2759"/>
<keyword evidence="6" id="KW-0906">Nuclear pore complex</keyword>
<keyword evidence="3" id="KW-0509">mRNA transport</keyword>
<evidence type="ECO:0000256" key="7">
    <source>
        <dbReference type="ARBA" id="ARBA00023242"/>
    </source>
</evidence>
<dbReference type="Gene3D" id="1.25.10.70">
    <property type="match status" value="1"/>
</dbReference>
<evidence type="ECO:0000256" key="8">
    <source>
        <dbReference type="ARBA" id="ARBA00038387"/>
    </source>
</evidence>
<dbReference type="Pfam" id="PF18378">
    <property type="entry name" value="Nup188_C"/>
    <property type="match status" value="1"/>
</dbReference>
<dbReference type="GO" id="GO:0044611">
    <property type="term" value="C:nuclear pore inner ring"/>
    <property type="evidence" value="ECO:0007669"/>
    <property type="project" value="TreeGrafter"/>
</dbReference>
<dbReference type="EMBL" id="MVGC01000119">
    <property type="protein sequence ID" value="RJE23471.1"/>
    <property type="molecule type" value="Genomic_DNA"/>
</dbReference>
<evidence type="ECO:0000256" key="5">
    <source>
        <dbReference type="ARBA" id="ARBA00023010"/>
    </source>
</evidence>
<evidence type="ECO:0000259" key="11">
    <source>
        <dbReference type="Pfam" id="PF10487"/>
    </source>
</evidence>
<keyword evidence="2" id="KW-0813">Transport</keyword>
<dbReference type="FunFam" id="1.25.10.70:FF:000002">
    <property type="entry name" value="Nucleoporin (Nup184), putative"/>
    <property type="match status" value="1"/>
</dbReference>
<evidence type="ECO:0000259" key="12">
    <source>
        <dbReference type="Pfam" id="PF18378"/>
    </source>
</evidence>
<evidence type="ECO:0000256" key="6">
    <source>
        <dbReference type="ARBA" id="ARBA00023132"/>
    </source>
</evidence>
<evidence type="ECO:0000256" key="9">
    <source>
        <dbReference type="ARBA" id="ARBA00040174"/>
    </source>
</evidence>
<evidence type="ECO:0000259" key="13">
    <source>
        <dbReference type="Pfam" id="PF21093"/>
    </source>
</evidence>
<keyword evidence="15" id="KW-1185">Reference proteome</keyword>
<sequence>MAPIPEAYFPSLDKCLSGDAQLVSWRRAFLYTCNPQSENDNGGNLHAFLSHPESTRLLSNCLKPFPPPSAKSKSDFESKTAAINAETTAQSSYDLKEIKADSLWLAQQAGIDENTALRITVLEWQTRPAARLMAKFSDEETTSLQSAADVDNLRVSLAGPSFTEILRQKAGSAEGDFSSEDNRRLRLRQLYLEERSHLLKTSRKLLTLSLYDSIPETEDLPKPHGIDTVKSLCDLGAQIFKDKSTGDGHRQFLEECISATRNRLSELDEPGGWLGTAESSEELESAWRTTVVEEIVHVLQILFLQLHTSAEIPDADILVSWLRLMSDYNFLEVVPVPCKNPVEVLLPLQAFAALTTLSFLKLPLSMRFVVDNPQPQQTDSSKLPYFLSKAEISHINELFVNACLNVQTANPAAFSWGSILFAMRQIALNDKEAREIEQFHNAVDSFQSNTPDANQGRGSEQSLYEEVLDCARTPQLNIDESISHLTSARMSDSVWAMIINLATKVGSMSAVDDILTDRWARVALLDIIRTASLFTDYSSETVQCVIAILSGSSSQTTWVSNPPPAFPSDPKFIFAKDDLLMDKTFRLAKCRFPYETLPFLKLCRALVTKDLINDDGMPAIVTELERMDSFTQMVPPDFQGYKTIREDENANLVSLVQPLPMLENASRRMQSEYHPSDALVVSGSSQIPFEAVGIVISESRPAVIHWKHQYSCLSFLGAWLEEWNEDGGYSPGWHEDAVAEIIGLLADLILASNHVQMQNDVGPGGKMILEMASDGLSRQSDIVSVIFDIFERNLHNIGPKASMKLDSTIECVRFLRGLLPIVPSRVWPLLARSSLLGSDGKGGIMTAIISAVEVTSAEYPFLLSCIDLFEAVVDDAATHAVLRRSPNAVAAKSTTSADWSAGIPSHIMRNILLNFTRIMVEAYNSNGNWRFSLPEQSSKVNTTIPKIFERILYYAFATNESGKLDTKITGVFSASASYLFDVLRPQSHADLPFNPIPRLIIDGLQTPSTLYLHELKLVEGQVKSTLELSNRLLQVARLLGSQPSLLEGQLFKAAPVLVKLYAMHDDYRLPVVSLLDSLISNAALDSVNEPPSLVGHLGPESACLFLDVLSQFDKLLSNQPLLLSVWHLLSMFVSKRQQWLAVYILTGSSPRQSVLKAEAGKTPSMRGPAFLQIALDKLSNIEHIELQEALAMLEFVSHAQESWPWATPELKKHPQFFNSVVNYVSKLKISALSSMNQIFATRIAAVVADICTVYLHSAKEMQDRTFIKTLIPLVSWYAKDAVEISSYNSSLHANLKKNFEMRYSGCKLLDFKRSSLEPRILGRDYYYDIHLGEKLLSYDFAWAGKRNQGFAEEFERANINLSLVDAQVSLLHSWKFFAMEHCADFMPDREVQKSMALVVKNCLEANIQTVPQEALFERVQQARVDFAQTLLQRLVEIGSRGAEVFSLLGVVWDALRTRHASYEEALINDDTDYYRSLLNVLFLALQFHLDGPSRAVPETLSKKAEVSSDLTLVVEIVKTIVGEGFKALTTYLHDQPEKCTPKDFAIITAILQTCLHVKNSDRMYEHIVYHIENSDTARYANLLFSWADQLLVDGDPIYGELSISFLVKLSTVPMLAEHLAVEAVLMRLSTCRLTAILQQPKGHGPFDPIPKLYAIWTGGFLPLCLNLLYHVIRTAPEVSAFINQFEGQLARSSESFASGRTMIGSVSTPRRISLSMASEASSLALISAILDRFKVAGASAGVDSQAIQDLKWDKARVKEDIEELLERKQNLRARIAPTTEKEVELAHQKPVNVASGAENRLEERIVSELSSALLCLGGEEEA</sequence>
<evidence type="ECO:0000256" key="4">
    <source>
        <dbReference type="ARBA" id="ARBA00022927"/>
    </source>
</evidence>
<keyword evidence="10" id="KW-0175">Coiled coil</keyword>
<keyword evidence="7" id="KW-0539">Nucleus</keyword>
<keyword evidence="4" id="KW-0653">Protein transport</keyword>
<evidence type="ECO:0000256" key="10">
    <source>
        <dbReference type="SAM" id="Coils"/>
    </source>
</evidence>
<dbReference type="InterPro" id="IPR018864">
    <property type="entry name" value="Nucleoporin_Nup188_N"/>
</dbReference>
<evidence type="ECO:0000256" key="1">
    <source>
        <dbReference type="ARBA" id="ARBA00004567"/>
    </source>
</evidence>
<dbReference type="InterPro" id="IPR048883">
    <property type="entry name" value="Nup188_N-subdom_III"/>
</dbReference>
<reference evidence="15" key="1">
    <citation type="submission" date="2017-02" db="EMBL/GenBank/DDBJ databases">
        <authorList>
            <person name="Tafer H."/>
            <person name="Lopandic K."/>
        </authorList>
    </citation>
    <scope>NUCLEOTIDE SEQUENCE [LARGE SCALE GENOMIC DNA]</scope>
    <source>
        <strain evidence="15">CBS 366.77</strain>
    </source>
</reference>
<feature type="domain" description="Nucleoporin Nup188 N-terminal" evidence="11">
    <location>
        <begin position="57"/>
        <end position="445"/>
    </location>
</feature>
<accession>A0A3A3A297</accession>